<keyword evidence="9" id="KW-0067">ATP-binding</keyword>
<evidence type="ECO:0000256" key="9">
    <source>
        <dbReference type="ARBA" id="ARBA00022840"/>
    </source>
</evidence>
<dbReference type="GO" id="GO:0004714">
    <property type="term" value="F:transmembrane receptor protein tyrosine kinase activity"/>
    <property type="evidence" value="ECO:0007669"/>
    <property type="project" value="UniProtKB-EC"/>
</dbReference>
<gene>
    <name evidence="17" type="ORF">TVAG_393040</name>
</gene>
<reference evidence="17" key="1">
    <citation type="submission" date="2006-10" db="EMBL/GenBank/DDBJ databases">
        <authorList>
            <person name="Amadeo P."/>
            <person name="Zhao Q."/>
            <person name="Wortman J."/>
            <person name="Fraser-Liggett C."/>
            <person name="Carlton J."/>
        </authorList>
    </citation>
    <scope>NUCLEOTIDE SEQUENCE</scope>
    <source>
        <strain evidence="17">G3</strain>
    </source>
</reference>
<dbReference type="InterPro" id="IPR055163">
    <property type="entry name" value="ALK/LTK-like_GRD"/>
</dbReference>
<evidence type="ECO:0000256" key="15">
    <source>
        <dbReference type="ARBA" id="ARBA00023180"/>
    </source>
</evidence>
<dbReference type="KEGG" id="tva:4772568"/>
<evidence type="ECO:0000256" key="7">
    <source>
        <dbReference type="ARBA" id="ARBA00022741"/>
    </source>
</evidence>
<accession>A2DYA0</accession>
<evidence type="ECO:0000256" key="2">
    <source>
        <dbReference type="ARBA" id="ARBA00011902"/>
    </source>
</evidence>
<keyword evidence="5" id="KW-0812">Transmembrane</keyword>
<dbReference type="GO" id="GO:0005886">
    <property type="term" value="C:plasma membrane"/>
    <property type="evidence" value="ECO:0007669"/>
    <property type="project" value="UniProtKB-SubCell"/>
</dbReference>
<evidence type="ECO:0000256" key="5">
    <source>
        <dbReference type="ARBA" id="ARBA00022692"/>
    </source>
</evidence>
<proteinExistence type="predicted"/>
<keyword evidence="18" id="KW-1185">Reference proteome</keyword>
<dbReference type="Proteomes" id="UP000001542">
    <property type="component" value="Unassembled WGS sequence"/>
</dbReference>
<evidence type="ECO:0000256" key="13">
    <source>
        <dbReference type="ARBA" id="ARBA00023157"/>
    </source>
</evidence>
<keyword evidence="12" id="KW-0829">Tyrosine-protein kinase</keyword>
<keyword evidence="4" id="KW-0808">Transferase</keyword>
<keyword evidence="8" id="KW-0418">Kinase</keyword>
<dbReference type="GO" id="GO:0005524">
    <property type="term" value="F:ATP binding"/>
    <property type="evidence" value="ECO:0007669"/>
    <property type="project" value="UniProtKB-KW"/>
</dbReference>
<dbReference type="InParanoid" id="A2DYA0"/>
<evidence type="ECO:0000313" key="18">
    <source>
        <dbReference type="Proteomes" id="UP000001542"/>
    </source>
</evidence>
<keyword evidence="13" id="KW-1015">Disulfide bond</keyword>
<evidence type="ECO:0000313" key="17">
    <source>
        <dbReference type="EMBL" id="EAY14577.1"/>
    </source>
</evidence>
<reference evidence="17" key="2">
    <citation type="journal article" date="2007" name="Science">
        <title>Draft genome sequence of the sexually transmitted pathogen Trichomonas vaginalis.</title>
        <authorList>
            <person name="Carlton J.M."/>
            <person name="Hirt R.P."/>
            <person name="Silva J.C."/>
            <person name="Delcher A.L."/>
            <person name="Schatz M."/>
            <person name="Zhao Q."/>
            <person name="Wortman J.R."/>
            <person name="Bidwell S.L."/>
            <person name="Alsmark U.C.M."/>
            <person name="Besteiro S."/>
            <person name="Sicheritz-Ponten T."/>
            <person name="Noel C.J."/>
            <person name="Dacks J.B."/>
            <person name="Foster P.G."/>
            <person name="Simillion C."/>
            <person name="Van de Peer Y."/>
            <person name="Miranda-Saavedra D."/>
            <person name="Barton G.J."/>
            <person name="Westrop G.D."/>
            <person name="Mueller S."/>
            <person name="Dessi D."/>
            <person name="Fiori P.L."/>
            <person name="Ren Q."/>
            <person name="Paulsen I."/>
            <person name="Zhang H."/>
            <person name="Bastida-Corcuera F.D."/>
            <person name="Simoes-Barbosa A."/>
            <person name="Brown M.T."/>
            <person name="Hayes R.D."/>
            <person name="Mukherjee M."/>
            <person name="Okumura C.Y."/>
            <person name="Schneider R."/>
            <person name="Smith A.J."/>
            <person name="Vanacova S."/>
            <person name="Villalvazo M."/>
            <person name="Haas B.J."/>
            <person name="Pertea M."/>
            <person name="Feldblyum T.V."/>
            <person name="Utterback T.R."/>
            <person name="Shu C.L."/>
            <person name="Osoegawa K."/>
            <person name="de Jong P.J."/>
            <person name="Hrdy I."/>
            <person name="Horvathova L."/>
            <person name="Zubacova Z."/>
            <person name="Dolezal P."/>
            <person name="Malik S.B."/>
            <person name="Logsdon J.M. Jr."/>
            <person name="Henze K."/>
            <person name="Gupta A."/>
            <person name="Wang C.C."/>
            <person name="Dunne R.L."/>
            <person name="Upcroft J.A."/>
            <person name="Upcroft P."/>
            <person name="White O."/>
            <person name="Salzberg S.L."/>
            <person name="Tang P."/>
            <person name="Chiu C.-H."/>
            <person name="Lee Y.-S."/>
            <person name="Embley T.M."/>
            <person name="Coombs G.H."/>
            <person name="Mottram J.C."/>
            <person name="Tachezy J."/>
            <person name="Fraser-Liggett C.M."/>
            <person name="Johnson P.J."/>
        </authorList>
    </citation>
    <scope>NUCLEOTIDE SEQUENCE [LARGE SCALE GENOMIC DNA]</scope>
    <source>
        <strain evidence="17">G3</strain>
    </source>
</reference>
<dbReference type="VEuPathDB" id="TrichDB:TVAG_393040"/>
<comment type="subcellular location">
    <subcellularLocation>
        <location evidence="1">Cell membrane</location>
        <topology evidence="1">Single-pass type I membrane protein</topology>
    </subcellularLocation>
</comment>
<evidence type="ECO:0000256" key="14">
    <source>
        <dbReference type="ARBA" id="ARBA00023170"/>
    </source>
</evidence>
<dbReference type="AlphaFoldDB" id="A2DYA0"/>
<protein>
    <recommendedName>
        <fullName evidence="2">receptor protein-tyrosine kinase</fullName>
        <ecNumber evidence="2">2.7.10.1</ecNumber>
    </recommendedName>
</protein>
<dbReference type="EMBL" id="DS113268">
    <property type="protein sequence ID" value="EAY14577.1"/>
    <property type="molecule type" value="Genomic_DNA"/>
</dbReference>
<evidence type="ECO:0000256" key="3">
    <source>
        <dbReference type="ARBA" id="ARBA00022475"/>
    </source>
</evidence>
<evidence type="ECO:0000256" key="1">
    <source>
        <dbReference type="ARBA" id="ARBA00004251"/>
    </source>
</evidence>
<dbReference type="EC" id="2.7.10.1" evidence="2"/>
<evidence type="ECO:0000256" key="10">
    <source>
        <dbReference type="ARBA" id="ARBA00022989"/>
    </source>
</evidence>
<name>A2DYA0_TRIV3</name>
<evidence type="ECO:0000259" key="16">
    <source>
        <dbReference type="Pfam" id="PF12810"/>
    </source>
</evidence>
<keyword evidence="7" id="KW-0547">Nucleotide-binding</keyword>
<evidence type="ECO:0000256" key="11">
    <source>
        <dbReference type="ARBA" id="ARBA00023136"/>
    </source>
</evidence>
<evidence type="ECO:0000256" key="12">
    <source>
        <dbReference type="ARBA" id="ARBA00023137"/>
    </source>
</evidence>
<organism evidence="17 18">
    <name type="scientific">Trichomonas vaginalis (strain ATCC PRA-98 / G3)</name>
    <dbReference type="NCBI Taxonomy" id="412133"/>
    <lineage>
        <taxon>Eukaryota</taxon>
        <taxon>Metamonada</taxon>
        <taxon>Parabasalia</taxon>
        <taxon>Trichomonadida</taxon>
        <taxon>Trichomonadidae</taxon>
        <taxon>Trichomonas</taxon>
    </lineage>
</organism>
<evidence type="ECO:0000256" key="4">
    <source>
        <dbReference type="ARBA" id="ARBA00022679"/>
    </source>
</evidence>
<keyword evidence="10" id="KW-1133">Transmembrane helix</keyword>
<keyword evidence="3" id="KW-1003">Cell membrane</keyword>
<keyword evidence="14" id="KW-0675">Receptor</keyword>
<evidence type="ECO:0000256" key="8">
    <source>
        <dbReference type="ARBA" id="ARBA00022777"/>
    </source>
</evidence>
<keyword evidence="11" id="KW-0472">Membrane</keyword>
<keyword evidence="15" id="KW-0325">Glycoprotein</keyword>
<keyword evidence="6" id="KW-0732">Signal</keyword>
<evidence type="ECO:0000256" key="6">
    <source>
        <dbReference type="ARBA" id="ARBA00022729"/>
    </source>
</evidence>
<sequence length="373" mass="39627">MLKYKLVNASKVGARINVIEHNHQYIFNYPCTSSTDCTDYEITFPPGVYKFELYGSSGGTTSDHVSSYRFPNGSCISNEIVNLYRGNTQCLTKPNIGGAGGYISGIIRLRQSTKSYATIGGQGRVATPKSGCENKPSCFERSLYSPGGYGGGGSAPPHSSVGTGGGQTAVKFRENTLWHRVIVAGSGGGCDNIVGEFMKADDGSGGSGGGLTAQGWFENGKYIGSYLANSTFGFTFGSGEAPQLSGSMNINGVHKYSQSADKPGSGSGWFGGFASHDPDSGSGGGSSWALTKDAIIPKGNINATDDFYTLIGSREYEFSKADYLFSNVIHQAGIWEGNGRLIIRILEYEPCPTYKCFLSRSFLFTIIVSSISE</sequence>
<dbReference type="Pfam" id="PF12810">
    <property type="entry name" value="ALK_LTK_GRD"/>
    <property type="match status" value="1"/>
</dbReference>
<dbReference type="RefSeq" id="XP_001326800.1">
    <property type="nucleotide sequence ID" value="XM_001326765.1"/>
</dbReference>
<feature type="domain" description="ALK/LTK-like glycine-rich" evidence="16">
    <location>
        <begin position="40"/>
        <end position="346"/>
    </location>
</feature>
<dbReference type="VEuPathDB" id="TrichDB:TVAGG3_0281540"/>